<accession>A0A2M8W2P1</accession>
<gene>
    <name evidence="4" type="ORF">BC777_3197</name>
</gene>
<keyword evidence="1 2" id="KW-0732">Signal</keyword>
<feature type="chain" id="PRO_5014630971" evidence="2">
    <location>
        <begin position="19"/>
        <end position="172"/>
    </location>
</feature>
<dbReference type="InterPro" id="IPR027385">
    <property type="entry name" value="Beta-barrel_OMP"/>
</dbReference>
<feature type="domain" description="Outer membrane protein beta-barrel" evidence="3">
    <location>
        <begin position="6"/>
        <end position="172"/>
    </location>
</feature>
<dbReference type="InterPro" id="IPR011250">
    <property type="entry name" value="OMP/PagP_B-barrel"/>
</dbReference>
<proteinExistence type="predicted"/>
<evidence type="ECO:0000313" key="5">
    <source>
        <dbReference type="Proteomes" id="UP000228531"/>
    </source>
</evidence>
<evidence type="ECO:0000256" key="1">
    <source>
        <dbReference type="ARBA" id="ARBA00022729"/>
    </source>
</evidence>
<dbReference type="Proteomes" id="UP000228531">
    <property type="component" value="Unassembled WGS sequence"/>
</dbReference>
<evidence type="ECO:0000256" key="2">
    <source>
        <dbReference type="SAM" id="SignalP"/>
    </source>
</evidence>
<name>A0A2M8W2P1_9RHOB</name>
<sequence>MNKLFFVSALAICASANAAVAEGFYAGATLGSVELDVDDVEVQSTNLNALIGFEVNQTFAVESEFSFAVVEDEIDVDGGTVDASTNYAGIFAKASFPLSSEFSAHARLGFVNVTFEADGDGGSASADDSGVAIGAGAQYAVSPTIAIRGDATFADIDGVDLTTLTIGTVFSF</sequence>
<reference evidence="4 5" key="1">
    <citation type="submission" date="2017-11" db="EMBL/GenBank/DDBJ databases">
        <title>Genomic Encyclopedia of Archaeal and Bacterial Type Strains, Phase II (KMG-II): From Individual Species to Whole Genera.</title>
        <authorList>
            <person name="Goeker M."/>
        </authorList>
    </citation>
    <scope>NUCLEOTIDE SEQUENCE [LARGE SCALE GENOMIC DNA]</scope>
    <source>
        <strain evidence="4 5">DSM 29128</strain>
    </source>
</reference>
<keyword evidence="5" id="KW-1185">Reference proteome</keyword>
<dbReference type="Gene3D" id="2.40.160.20">
    <property type="match status" value="1"/>
</dbReference>
<dbReference type="AlphaFoldDB" id="A0A2M8W2P1"/>
<dbReference type="Pfam" id="PF13505">
    <property type="entry name" value="OMP_b-brl"/>
    <property type="match status" value="1"/>
</dbReference>
<comment type="caution">
    <text evidence="4">The sequence shown here is derived from an EMBL/GenBank/DDBJ whole genome shotgun (WGS) entry which is preliminary data.</text>
</comment>
<feature type="signal peptide" evidence="2">
    <location>
        <begin position="1"/>
        <end position="18"/>
    </location>
</feature>
<evidence type="ECO:0000259" key="3">
    <source>
        <dbReference type="Pfam" id="PF13505"/>
    </source>
</evidence>
<dbReference type="EMBL" id="PGTY01000003">
    <property type="protein sequence ID" value="PJI85197.1"/>
    <property type="molecule type" value="Genomic_DNA"/>
</dbReference>
<organism evidence="4 5">
    <name type="scientific">Yoonia maricola</name>
    <dbReference type="NCBI Taxonomy" id="420999"/>
    <lineage>
        <taxon>Bacteria</taxon>
        <taxon>Pseudomonadati</taxon>
        <taxon>Pseudomonadota</taxon>
        <taxon>Alphaproteobacteria</taxon>
        <taxon>Rhodobacterales</taxon>
        <taxon>Paracoccaceae</taxon>
        <taxon>Yoonia</taxon>
    </lineage>
</organism>
<dbReference type="SUPFAM" id="SSF56925">
    <property type="entry name" value="OMPA-like"/>
    <property type="match status" value="1"/>
</dbReference>
<evidence type="ECO:0000313" key="4">
    <source>
        <dbReference type="EMBL" id="PJI85197.1"/>
    </source>
</evidence>
<protein>
    <submittedName>
        <fullName evidence="4">Opacity protein-like surface antigen</fullName>
    </submittedName>
</protein>